<evidence type="ECO:0000313" key="5">
    <source>
        <dbReference type="EMBL" id="KAA5607621.1"/>
    </source>
</evidence>
<evidence type="ECO:0000313" key="6">
    <source>
        <dbReference type="Proteomes" id="UP000324065"/>
    </source>
</evidence>
<dbReference type="GO" id="GO:0051540">
    <property type="term" value="F:metal cluster binding"/>
    <property type="evidence" value="ECO:0007669"/>
    <property type="project" value="InterPro"/>
</dbReference>
<protein>
    <submittedName>
        <fullName evidence="5">Nitrogen fixation protein NifX</fullName>
    </submittedName>
</protein>
<keyword evidence="2" id="KW-0535">Nitrogen fixation</keyword>
<comment type="similarity">
    <text evidence="1">Belongs to the NifX/NifY family.</text>
</comment>
<dbReference type="InterPro" id="IPR051840">
    <property type="entry name" value="NifX/NifY_domain"/>
</dbReference>
<dbReference type="PANTHER" id="PTHR33937">
    <property type="entry name" value="IRON-MOLYBDENUM PROTEIN-RELATED-RELATED"/>
    <property type="match status" value="1"/>
</dbReference>
<dbReference type="CDD" id="cd00853">
    <property type="entry name" value="NifX"/>
    <property type="match status" value="1"/>
</dbReference>
<keyword evidence="6" id="KW-1185">Reference proteome</keyword>
<evidence type="ECO:0000256" key="3">
    <source>
        <dbReference type="SAM" id="MobiDB-lite"/>
    </source>
</evidence>
<dbReference type="NCBIfam" id="TIGR02663">
    <property type="entry name" value="nifX"/>
    <property type="match status" value="1"/>
</dbReference>
<dbReference type="GO" id="GO:0009399">
    <property type="term" value="P:nitrogen fixation"/>
    <property type="evidence" value="ECO:0007669"/>
    <property type="project" value="InterPro"/>
</dbReference>
<evidence type="ECO:0000256" key="1">
    <source>
        <dbReference type="ARBA" id="ARBA00010285"/>
    </source>
</evidence>
<dbReference type="Pfam" id="PF02579">
    <property type="entry name" value="Nitro_FeMo-Co"/>
    <property type="match status" value="1"/>
</dbReference>
<dbReference type="AlphaFoldDB" id="A0A5M6IH37"/>
<feature type="region of interest" description="Disordered" evidence="3">
    <location>
        <begin position="1"/>
        <end position="31"/>
    </location>
</feature>
<sequence length="175" mass="18743">MTAPRRLRLIDADGDSPTAPPAPSSRQESPSVKVALATQDMTAVNAHFAGARTLAIYEVSTEGWTLVEAVQFDDVTAQDGSGHGHEDDRVGPRLAALDGCTLLFVRAIGGPAAARVVNARIHPVKIAADESLDSVLERVRVMLDGTPPPWLRKAMMARNASDTPRTDFMDDDEEA</sequence>
<accession>A0A5M6IH37</accession>
<evidence type="ECO:0000259" key="4">
    <source>
        <dbReference type="Pfam" id="PF02579"/>
    </source>
</evidence>
<dbReference type="SUPFAM" id="SSF53146">
    <property type="entry name" value="Nitrogenase accessory factor-like"/>
    <property type="match status" value="1"/>
</dbReference>
<organism evidence="5 6">
    <name type="scientific">Roseospira marina</name>
    <dbReference type="NCBI Taxonomy" id="140057"/>
    <lineage>
        <taxon>Bacteria</taxon>
        <taxon>Pseudomonadati</taxon>
        <taxon>Pseudomonadota</taxon>
        <taxon>Alphaproteobacteria</taxon>
        <taxon>Rhodospirillales</taxon>
        <taxon>Rhodospirillaceae</taxon>
        <taxon>Roseospira</taxon>
    </lineage>
</organism>
<dbReference type="Gene3D" id="3.30.420.130">
    <property type="entry name" value="Dinitrogenase iron-molybdenum cofactor biosynthesis domain"/>
    <property type="match status" value="1"/>
</dbReference>
<name>A0A5M6IH37_9PROT</name>
<dbReference type="EMBL" id="VWPJ01000001">
    <property type="protein sequence ID" value="KAA5607621.1"/>
    <property type="molecule type" value="Genomic_DNA"/>
</dbReference>
<proteinExistence type="inferred from homology"/>
<dbReference type="InterPro" id="IPR034169">
    <property type="entry name" value="NifX-like"/>
</dbReference>
<dbReference type="InterPro" id="IPR036105">
    <property type="entry name" value="DiNase_FeMo-co_biosyn_sf"/>
</dbReference>
<gene>
    <name evidence="5" type="primary">nifX</name>
    <name evidence="5" type="ORF">F1188_02365</name>
</gene>
<dbReference type="InterPro" id="IPR013480">
    <property type="entry name" value="NifX"/>
</dbReference>
<dbReference type="PANTHER" id="PTHR33937:SF1">
    <property type="entry name" value="IRON-MOLIBDENUM COFACTOR PROCESSING PROTEIN"/>
    <property type="match status" value="1"/>
</dbReference>
<dbReference type="InterPro" id="IPR003731">
    <property type="entry name" value="Di-Nase_FeMo-co_biosynth"/>
</dbReference>
<dbReference type="OrthoDB" id="9797941at2"/>
<feature type="domain" description="Dinitrogenase iron-molybdenum cofactor biosynthesis" evidence="4">
    <location>
        <begin position="43"/>
        <end position="139"/>
    </location>
</feature>
<dbReference type="Proteomes" id="UP000324065">
    <property type="component" value="Unassembled WGS sequence"/>
</dbReference>
<comment type="caution">
    <text evidence="5">The sequence shown here is derived from an EMBL/GenBank/DDBJ whole genome shotgun (WGS) entry which is preliminary data.</text>
</comment>
<reference evidence="5 6" key="1">
    <citation type="submission" date="2019-09" db="EMBL/GenBank/DDBJ databases">
        <title>Genome sequence of Roseospira marina, one of the more divergent members of the non-sulfur purple photosynthetic bacterial family, the Rhodospirillaceae.</title>
        <authorList>
            <person name="Meyer T."/>
            <person name="Kyndt J."/>
        </authorList>
    </citation>
    <scope>NUCLEOTIDE SEQUENCE [LARGE SCALE GENOMIC DNA]</scope>
    <source>
        <strain evidence="5 6">DSM 15113</strain>
    </source>
</reference>
<evidence type="ECO:0000256" key="2">
    <source>
        <dbReference type="ARBA" id="ARBA00023231"/>
    </source>
</evidence>